<dbReference type="GeneID" id="55995405"/>
<organism evidence="1 2">
    <name type="scientific">Talaromyces rugulosus</name>
    <name type="common">Penicillium rugulosum</name>
    <dbReference type="NCBI Taxonomy" id="121627"/>
    <lineage>
        <taxon>Eukaryota</taxon>
        <taxon>Fungi</taxon>
        <taxon>Dikarya</taxon>
        <taxon>Ascomycota</taxon>
        <taxon>Pezizomycotina</taxon>
        <taxon>Eurotiomycetes</taxon>
        <taxon>Eurotiomycetidae</taxon>
        <taxon>Eurotiales</taxon>
        <taxon>Trichocomaceae</taxon>
        <taxon>Talaromyces</taxon>
        <taxon>Talaromyces sect. Islandici</taxon>
    </lineage>
</organism>
<dbReference type="PANTHER" id="PTHR37535">
    <property type="entry name" value="FLUG DOMAIN PROTEIN"/>
    <property type="match status" value="1"/>
</dbReference>
<dbReference type="InterPro" id="IPR021842">
    <property type="entry name" value="DUF3435"/>
</dbReference>
<dbReference type="RefSeq" id="XP_035346945.1">
    <property type="nucleotide sequence ID" value="XM_035491052.1"/>
</dbReference>
<dbReference type="AlphaFoldDB" id="A0A7H8R310"/>
<dbReference type="Pfam" id="PF11917">
    <property type="entry name" value="DUF3435"/>
    <property type="match status" value="1"/>
</dbReference>
<accession>A0A7H8R310</accession>
<name>A0A7H8R310_TALRU</name>
<dbReference type="Proteomes" id="UP000509510">
    <property type="component" value="Chromosome IV"/>
</dbReference>
<proteinExistence type="predicted"/>
<dbReference type="KEGG" id="trg:TRUGW13939_07915"/>
<reference evidence="2" key="1">
    <citation type="submission" date="2020-06" db="EMBL/GenBank/DDBJ databases">
        <title>A chromosome-scale genome assembly of Talaromyces rugulosus W13939.</title>
        <authorList>
            <person name="Wang B."/>
            <person name="Guo L."/>
            <person name="Ye K."/>
            <person name="Wang L."/>
        </authorList>
    </citation>
    <scope>NUCLEOTIDE SEQUENCE [LARGE SCALE GENOMIC DNA]</scope>
    <source>
        <strain evidence="2">W13939</strain>
    </source>
</reference>
<dbReference type="PANTHER" id="PTHR37535:SF2">
    <property type="entry name" value="FINGER DOMAIN PROTEIN, PUTATIVE (AFU_ORTHOLOGUE AFUA_6G09300)-RELATED"/>
    <property type="match status" value="1"/>
</dbReference>
<dbReference type="OrthoDB" id="4485682at2759"/>
<protein>
    <submittedName>
        <fullName evidence="1">Uncharacterized protein</fullName>
    </submittedName>
</protein>
<evidence type="ECO:0000313" key="2">
    <source>
        <dbReference type="Proteomes" id="UP000509510"/>
    </source>
</evidence>
<gene>
    <name evidence="1" type="ORF">TRUGW13939_07915</name>
</gene>
<keyword evidence="2" id="KW-1185">Reference proteome</keyword>
<evidence type="ECO:0000313" key="1">
    <source>
        <dbReference type="EMBL" id="QKX60769.1"/>
    </source>
</evidence>
<dbReference type="EMBL" id="CP055901">
    <property type="protein sequence ID" value="QKX60769.1"/>
    <property type="molecule type" value="Genomic_DNA"/>
</dbReference>
<sequence>MLEEFFWFCLRLTTGKNGRKLPGIGKLSTLGQDWKSFLRYFKGATKVPLDTELGLKMNKRLRKLAKEFGLDDQEQEKTPIFIEDLVPLQETTLHTQEKRFWLGLQRIQQCLYNVMACFTVNRINAMRMLQYKHLQYSLQQDLHGGPPRILLEITYSFAKKYMGVMNTFLIPEILFDPSLILSPHTFLLSILFRNDAFKALNLKSMEDLRQLFLEGGRQQLPLPLKREKADYYVFCRVEAKRGKVTVNTKLPITPSTLSSQMKDFGEIAGFLWSMFTHRFRYGGGAIMNTSGLVSNAQQNLIMKHASMRMFLNHYFPRCIGTDMQALMRGLEPDSEMMRAVMCMGHWLDPRQPQDLTDQQKVSVEQELELIEPQKDSEQLDKLEQLKKAVTNTHKHLLYALRIHIC</sequence>